<dbReference type="GO" id="GO:0004850">
    <property type="term" value="F:uridine phosphorylase activity"/>
    <property type="evidence" value="ECO:0007669"/>
    <property type="project" value="UniProtKB-EC"/>
</dbReference>
<evidence type="ECO:0000313" key="16">
    <source>
        <dbReference type="Proteomes" id="UP000283585"/>
    </source>
</evidence>
<evidence type="ECO:0000313" key="17">
    <source>
        <dbReference type="Proteomes" id="UP000284024"/>
    </source>
</evidence>
<dbReference type="Proteomes" id="UP000265808">
    <property type="component" value="Unassembled WGS sequence"/>
</dbReference>
<dbReference type="NCBIfam" id="NF004489">
    <property type="entry name" value="PRK05819.1"/>
    <property type="match status" value="1"/>
</dbReference>
<reference evidence="7 13" key="1">
    <citation type="submission" date="2015-09" db="EMBL/GenBank/DDBJ databases">
        <authorList>
            <consortium name="Pathogen Informatics"/>
        </authorList>
    </citation>
    <scope>NUCLEOTIDE SEQUENCE [LARGE SCALE GENOMIC DNA]</scope>
    <source>
        <strain evidence="7 13">2789STDY5608837</strain>
    </source>
</reference>
<dbReference type="AlphaFoldDB" id="A0A174HAG2"/>
<dbReference type="Pfam" id="PF01048">
    <property type="entry name" value="PNP_UDP_1"/>
    <property type="match status" value="1"/>
</dbReference>
<dbReference type="EMBL" id="QRSS01000028">
    <property type="protein sequence ID" value="RGQ02543.1"/>
    <property type="molecule type" value="Genomic_DNA"/>
</dbReference>
<evidence type="ECO:0000313" key="10">
    <source>
        <dbReference type="EMBL" id="RGV60771.1"/>
    </source>
</evidence>
<dbReference type="InterPro" id="IPR035994">
    <property type="entry name" value="Nucleoside_phosphorylase_sf"/>
</dbReference>
<evidence type="ECO:0000256" key="5">
    <source>
        <dbReference type="ARBA" id="ARBA00048447"/>
    </source>
</evidence>
<dbReference type="GO" id="GO:0006152">
    <property type="term" value="P:purine nucleoside catabolic process"/>
    <property type="evidence" value="ECO:0007669"/>
    <property type="project" value="TreeGrafter"/>
</dbReference>
<reference evidence="14 15" key="2">
    <citation type="submission" date="2018-08" db="EMBL/GenBank/DDBJ databases">
        <title>A genome reference for cultivated species of the human gut microbiota.</title>
        <authorList>
            <person name="Zou Y."/>
            <person name="Xue W."/>
            <person name="Luo G."/>
        </authorList>
    </citation>
    <scope>NUCLEOTIDE SEQUENCE [LARGE SCALE GENOMIC DNA]</scope>
    <source>
        <strain evidence="10 15">AF14-23</strain>
        <strain evidence="9 18">AF21-24</strain>
        <strain evidence="8 16">AF29-2BH</strain>
        <strain evidence="12 17">AM18-2AC</strain>
        <strain evidence="11 14">AM37-4AC</strain>
    </source>
</reference>
<dbReference type="EMBL" id="QRZI01000015">
    <property type="protein sequence ID" value="RGV60771.1"/>
    <property type="molecule type" value="Genomic_DNA"/>
</dbReference>
<evidence type="ECO:0000313" key="13">
    <source>
        <dbReference type="Proteomes" id="UP000095409"/>
    </source>
</evidence>
<evidence type="ECO:0000256" key="3">
    <source>
        <dbReference type="ARBA" id="ARBA00022676"/>
    </source>
</evidence>
<evidence type="ECO:0000313" key="8">
    <source>
        <dbReference type="EMBL" id="RGQ02543.1"/>
    </source>
</evidence>
<keyword evidence="3 7" id="KW-0328">Glycosyltransferase</keyword>
<name>A0A174HAG2_9FIRM</name>
<dbReference type="RefSeq" id="WP_005427250.1">
    <property type="nucleotide sequence ID" value="NZ_CYZD01000019.1"/>
</dbReference>
<evidence type="ECO:0000313" key="14">
    <source>
        <dbReference type="Proteomes" id="UP000265808"/>
    </source>
</evidence>
<organism evidence="7 13">
    <name type="scientific">Blautia obeum</name>
    <dbReference type="NCBI Taxonomy" id="40520"/>
    <lineage>
        <taxon>Bacteria</taxon>
        <taxon>Bacillati</taxon>
        <taxon>Bacillota</taxon>
        <taxon>Clostridia</taxon>
        <taxon>Lachnospirales</taxon>
        <taxon>Lachnospiraceae</taxon>
        <taxon>Blautia</taxon>
    </lineage>
</organism>
<evidence type="ECO:0000256" key="4">
    <source>
        <dbReference type="ARBA" id="ARBA00022679"/>
    </source>
</evidence>
<dbReference type="InterPro" id="IPR004402">
    <property type="entry name" value="DeoD-type"/>
</dbReference>
<dbReference type="EC" id="2.4.2.3" evidence="1"/>
<dbReference type="PANTHER" id="PTHR43691">
    <property type="entry name" value="URIDINE PHOSPHORYLASE"/>
    <property type="match status" value="1"/>
</dbReference>
<dbReference type="CDD" id="cd09006">
    <property type="entry name" value="PNP_EcPNPI-like"/>
    <property type="match status" value="1"/>
</dbReference>
<dbReference type="GeneID" id="79804712"/>
<dbReference type="EMBL" id="QRJH01000010">
    <property type="protein sequence ID" value="RHH15863.1"/>
    <property type="molecule type" value="Genomic_DNA"/>
</dbReference>
<dbReference type="GO" id="GO:0005829">
    <property type="term" value="C:cytosol"/>
    <property type="evidence" value="ECO:0007669"/>
    <property type="project" value="TreeGrafter"/>
</dbReference>
<dbReference type="NCBIfam" id="TIGR00107">
    <property type="entry name" value="deoD"/>
    <property type="match status" value="1"/>
</dbReference>
<evidence type="ECO:0000313" key="7">
    <source>
        <dbReference type="EMBL" id="CUO70039.1"/>
    </source>
</evidence>
<dbReference type="GO" id="GO:0004731">
    <property type="term" value="F:purine-nucleoside phosphorylase activity"/>
    <property type="evidence" value="ECO:0007669"/>
    <property type="project" value="InterPro"/>
</dbReference>
<dbReference type="InterPro" id="IPR000845">
    <property type="entry name" value="Nucleoside_phosphorylase_d"/>
</dbReference>
<dbReference type="Proteomes" id="UP000095409">
    <property type="component" value="Unassembled WGS sequence"/>
</dbReference>
<dbReference type="Proteomes" id="UP000284242">
    <property type="component" value="Unassembled WGS sequence"/>
</dbReference>
<dbReference type="Proteomes" id="UP000284024">
    <property type="component" value="Unassembled WGS sequence"/>
</dbReference>
<proteinExistence type="predicted"/>
<feature type="domain" description="Nucleoside phosphorylase" evidence="6">
    <location>
        <begin position="19"/>
        <end position="233"/>
    </location>
</feature>
<sequence length="237" mass="26455">MPVPTPHIEAKKGEIAKNVLMPGDPLRAKYVAEHFLEDARLVNQVRNVYAYTGTYKGKELTVMASGMGMPSIGIYSYELYKFYDVDNIIRIGSAGAYTDRLAVYDVVLADSAWSQSSFAKVQNGCMDDVLYPSEALNTRILDAAHCLQIPLKTARIHSSDVFYTEDNVDGYKEIIKKHQCECVEMESFALFHNAKLLGKNAACLLTISDSFVTHEELSSLARQESFENMMKIALEAC</sequence>
<dbReference type="Proteomes" id="UP000283585">
    <property type="component" value="Unassembled WGS sequence"/>
</dbReference>
<dbReference type="SUPFAM" id="SSF53167">
    <property type="entry name" value="Purine and uridine phosphorylases"/>
    <property type="match status" value="1"/>
</dbReference>
<dbReference type="EMBL" id="QSHL01000015">
    <property type="protein sequence ID" value="RHC03228.1"/>
    <property type="molecule type" value="Genomic_DNA"/>
</dbReference>
<evidence type="ECO:0000313" key="15">
    <source>
        <dbReference type="Proteomes" id="UP000265828"/>
    </source>
</evidence>
<evidence type="ECO:0000256" key="1">
    <source>
        <dbReference type="ARBA" id="ARBA00011888"/>
    </source>
</evidence>
<dbReference type="PANTHER" id="PTHR43691:SF11">
    <property type="entry name" value="FI09636P-RELATED"/>
    <property type="match status" value="1"/>
</dbReference>
<evidence type="ECO:0000313" key="9">
    <source>
        <dbReference type="EMBL" id="RGS72779.1"/>
    </source>
</evidence>
<evidence type="ECO:0000313" key="18">
    <source>
        <dbReference type="Proteomes" id="UP000284242"/>
    </source>
</evidence>
<dbReference type="Gene3D" id="3.40.50.1580">
    <property type="entry name" value="Nucleoside phosphorylase domain"/>
    <property type="match status" value="1"/>
</dbReference>
<accession>A0A174HAG2</accession>
<evidence type="ECO:0000259" key="6">
    <source>
        <dbReference type="Pfam" id="PF01048"/>
    </source>
</evidence>
<evidence type="ECO:0000313" key="11">
    <source>
        <dbReference type="EMBL" id="RHC03228.1"/>
    </source>
</evidence>
<evidence type="ECO:0000256" key="2">
    <source>
        <dbReference type="ARBA" id="ARBA00021980"/>
    </source>
</evidence>
<dbReference type="Proteomes" id="UP000265828">
    <property type="component" value="Unassembled WGS sequence"/>
</dbReference>
<evidence type="ECO:0000313" key="12">
    <source>
        <dbReference type="EMBL" id="RHH15863.1"/>
    </source>
</evidence>
<dbReference type="EMBL" id="CYZD01000019">
    <property type="protein sequence ID" value="CUO70039.1"/>
    <property type="molecule type" value="Genomic_DNA"/>
</dbReference>
<protein>
    <recommendedName>
        <fullName evidence="2">Uridine phosphorylase</fullName>
        <ecNumber evidence="1">2.4.2.3</ecNumber>
    </recommendedName>
</protein>
<keyword evidence="4 7" id="KW-0808">Transferase</keyword>
<gene>
    <name evidence="7" type="primary">deoD</name>
    <name evidence="12" type="ORF">DW222_15315</name>
    <name evidence="11" type="ORF">DW859_15450</name>
    <name evidence="10" type="ORF">DWW07_16070</name>
    <name evidence="9" type="ORF">DWX77_10110</name>
    <name evidence="8" type="ORF">DWZ12_15235</name>
    <name evidence="7" type="ORF">ERS852394_02799</name>
</gene>
<comment type="catalytic activity">
    <reaction evidence="5">
        <text>uridine + phosphate = alpha-D-ribose 1-phosphate + uracil</text>
        <dbReference type="Rhea" id="RHEA:24388"/>
        <dbReference type="ChEBI" id="CHEBI:16704"/>
        <dbReference type="ChEBI" id="CHEBI:17568"/>
        <dbReference type="ChEBI" id="CHEBI:43474"/>
        <dbReference type="ChEBI" id="CHEBI:57720"/>
        <dbReference type="EC" id="2.4.2.3"/>
    </reaction>
</comment>
<dbReference type="EMBL" id="QRVV01000026">
    <property type="protein sequence ID" value="RGS72779.1"/>
    <property type="molecule type" value="Genomic_DNA"/>
</dbReference>